<sequence length="122" mass="13929">MFSFHFTSMHHFVWNAFKFVVVMREIVNNFALQGALILTNSMCLRIKHSSGKMISVSTEFLVLFFHHDGAKTGCSILLRMSSHLYFYKYPPGRAQGLSLQEGLCYSNGLNMMVSCISEEHIL</sequence>
<dbReference type="Proteomes" id="UP001482620">
    <property type="component" value="Unassembled WGS sequence"/>
</dbReference>
<reference evidence="1 2" key="1">
    <citation type="submission" date="2021-06" db="EMBL/GenBank/DDBJ databases">
        <authorList>
            <person name="Palmer J.M."/>
        </authorList>
    </citation>
    <scope>NUCLEOTIDE SEQUENCE [LARGE SCALE GENOMIC DNA]</scope>
    <source>
        <strain evidence="2">if_2019</strain>
        <tissue evidence="1">Muscle</tissue>
    </source>
</reference>
<name>A0ABV0TNZ8_9TELE</name>
<gene>
    <name evidence="1" type="ORF">ILYODFUR_024859</name>
</gene>
<evidence type="ECO:0000313" key="2">
    <source>
        <dbReference type="Proteomes" id="UP001482620"/>
    </source>
</evidence>
<organism evidence="1 2">
    <name type="scientific">Ilyodon furcidens</name>
    <name type="common">goldbreast splitfin</name>
    <dbReference type="NCBI Taxonomy" id="33524"/>
    <lineage>
        <taxon>Eukaryota</taxon>
        <taxon>Metazoa</taxon>
        <taxon>Chordata</taxon>
        <taxon>Craniata</taxon>
        <taxon>Vertebrata</taxon>
        <taxon>Euteleostomi</taxon>
        <taxon>Actinopterygii</taxon>
        <taxon>Neopterygii</taxon>
        <taxon>Teleostei</taxon>
        <taxon>Neoteleostei</taxon>
        <taxon>Acanthomorphata</taxon>
        <taxon>Ovalentaria</taxon>
        <taxon>Atherinomorphae</taxon>
        <taxon>Cyprinodontiformes</taxon>
        <taxon>Goodeidae</taxon>
        <taxon>Ilyodon</taxon>
    </lineage>
</organism>
<accession>A0ABV0TNZ8</accession>
<protein>
    <submittedName>
        <fullName evidence="1">Uncharacterized protein</fullName>
    </submittedName>
</protein>
<comment type="caution">
    <text evidence="1">The sequence shown here is derived from an EMBL/GenBank/DDBJ whole genome shotgun (WGS) entry which is preliminary data.</text>
</comment>
<proteinExistence type="predicted"/>
<dbReference type="EMBL" id="JAHRIQ010037741">
    <property type="protein sequence ID" value="MEQ2233736.1"/>
    <property type="molecule type" value="Genomic_DNA"/>
</dbReference>
<evidence type="ECO:0000313" key="1">
    <source>
        <dbReference type="EMBL" id="MEQ2233736.1"/>
    </source>
</evidence>
<keyword evidence="2" id="KW-1185">Reference proteome</keyword>